<dbReference type="AlphaFoldDB" id="A0A173LIQ8"/>
<dbReference type="InterPro" id="IPR034768">
    <property type="entry name" value="4FE4S_WBL"/>
</dbReference>
<organism evidence="2 3">
    <name type="scientific">Dietzia timorensis</name>
    <dbReference type="NCBI Taxonomy" id="499555"/>
    <lineage>
        <taxon>Bacteria</taxon>
        <taxon>Bacillati</taxon>
        <taxon>Actinomycetota</taxon>
        <taxon>Actinomycetes</taxon>
        <taxon>Mycobacteriales</taxon>
        <taxon>Dietziaceae</taxon>
        <taxon>Dietzia</taxon>
    </lineage>
</organism>
<sequence length="84" mass="9415">MSDLEKTLASLADPRLDGAACKGKAPLFDDRGPRESWYNYRARIAEARSYCQVCKIRTVCAQIIEETPRTRRAGMWAGHVQGEA</sequence>
<proteinExistence type="predicted"/>
<evidence type="ECO:0000313" key="3">
    <source>
        <dbReference type="Proteomes" id="UP000186104"/>
    </source>
</evidence>
<dbReference type="Pfam" id="PF02467">
    <property type="entry name" value="Whib"/>
    <property type="match status" value="1"/>
</dbReference>
<dbReference type="KEGG" id="dtm:BJL86_0875"/>
<keyword evidence="3" id="KW-1185">Reference proteome</keyword>
<dbReference type="PROSITE" id="PS51674">
    <property type="entry name" value="4FE4S_WBL"/>
    <property type="match status" value="1"/>
</dbReference>
<feature type="domain" description="4Fe-4S Wbl-type" evidence="1">
    <location>
        <begin position="20"/>
        <end position="84"/>
    </location>
</feature>
<evidence type="ECO:0000313" key="2">
    <source>
        <dbReference type="EMBL" id="ANI91669.1"/>
    </source>
</evidence>
<gene>
    <name evidence="2" type="ORF">BJL86_0875</name>
</gene>
<dbReference type="STRING" id="499555.BJL86_0875"/>
<protein>
    <recommendedName>
        <fullName evidence="1">4Fe-4S Wbl-type domain-containing protein</fullName>
    </recommendedName>
</protein>
<dbReference type="Proteomes" id="UP000186104">
    <property type="component" value="Chromosome"/>
</dbReference>
<evidence type="ECO:0000259" key="1">
    <source>
        <dbReference type="PROSITE" id="PS51674"/>
    </source>
</evidence>
<dbReference type="RefSeq" id="WP_075844839.1">
    <property type="nucleotide sequence ID" value="NZ_CP015961.1"/>
</dbReference>
<dbReference type="OrthoDB" id="4428041at2"/>
<dbReference type="EMBL" id="CP015961">
    <property type="protein sequence ID" value="ANI91669.1"/>
    <property type="molecule type" value="Genomic_DNA"/>
</dbReference>
<name>A0A173LIQ8_9ACTN</name>
<accession>A0A173LIQ8</accession>
<reference evidence="2 3" key="1">
    <citation type="submission" date="2016-06" db="EMBL/GenBank/DDBJ databases">
        <title>Complete genome sequence of a saline-alkali tolerant type strain Dietzia timorensis ID05-A0528T.</title>
        <authorList>
            <person name="Wu X."/>
        </authorList>
    </citation>
    <scope>NUCLEOTIDE SEQUENCE [LARGE SCALE GENOMIC DNA]</scope>
    <source>
        <strain evidence="2 3">ID05-A0528</strain>
    </source>
</reference>